<gene>
    <name evidence="1" type="ORF">V1264_021768</name>
</gene>
<organism evidence="1 2">
    <name type="scientific">Littorina saxatilis</name>
    <dbReference type="NCBI Taxonomy" id="31220"/>
    <lineage>
        <taxon>Eukaryota</taxon>
        <taxon>Metazoa</taxon>
        <taxon>Spiralia</taxon>
        <taxon>Lophotrochozoa</taxon>
        <taxon>Mollusca</taxon>
        <taxon>Gastropoda</taxon>
        <taxon>Caenogastropoda</taxon>
        <taxon>Littorinimorpha</taxon>
        <taxon>Littorinoidea</taxon>
        <taxon>Littorinidae</taxon>
        <taxon>Littorina</taxon>
    </lineage>
</organism>
<proteinExistence type="predicted"/>
<sequence length="179" mass="19813">MALAHPQSCESVHTGLDLFSVPPTQTAVQEGMFVENHPLATLAPGAPIEFTISGATSEYLDLSNTYLHVRAKITKADGTNLDADSPVAPVNYWLHSLFSQVDISLNDTLVTNSENTYPYRAYLEATLNYGREAKKSHLTSAMYYRDSANHLDDTEGDANWGLKVRREQTTRSREADMMG</sequence>
<name>A0AAN9AJ64_9CAEN</name>
<evidence type="ECO:0000313" key="1">
    <source>
        <dbReference type="EMBL" id="KAK7087759.1"/>
    </source>
</evidence>
<evidence type="ECO:0000313" key="2">
    <source>
        <dbReference type="Proteomes" id="UP001374579"/>
    </source>
</evidence>
<dbReference type="Proteomes" id="UP001374579">
    <property type="component" value="Unassembled WGS sequence"/>
</dbReference>
<keyword evidence="2" id="KW-1185">Reference proteome</keyword>
<accession>A0AAN9AJ64</accession>
<comment type="caution">
    <text evidence="1">The sequence shown here is derived from an EMBL/GenBank/DDBJ whole genome shotgun (WGS) entry which is preliminary data.</text>
</comment>
<protein>
    <submittedName>
        <fullName evidence="1">Uncharacterized protein</fullName>
    </submittedName>
</protein>
<reference evidence="1 2" key="1">
    <citation type="submission" date="2024-02" db="EMBL/GenBank/DDBJ databases">
        <title>Chromosome-scale genome assembly of the rough periwinkle Littorina saxatilis.</title>
        <authorList>
            <person name="De Jode A."/>
            <person name="Faria R."/>
            <person name="Formenti G."/>
            <person name="Sims Y."/>
            <person name="Smith T.P."/>
            <person name="Tracey A."/>
            <person name="Wood J.M.D."/>
            <person name="Zagrodzka Z.B."/>
            <person name="Johannesson K."/>
            <person name="Butlin R.K."/>
            <person name="Leder E.H."/>
        </authorList>
    </citation>
    <scope>NUCLEOTIDE SEQUENCE [LARGE SCALE GENOMIC DNA]</scope>
    <source>
        <strain evidence="1">Snail1</strain>
        <tissue evidence="1">Muscle</tissue>
    </source>
</reference>
<dbReference type="AlphaFoldDB" id="A0AAN9AJ64"/>
<dbReference type="EMBL" id="JBAMIC010004070">
    <property type="protein sequence ID" value="KAK7087759.1"/>
    <property type="molecule type" value="Genomic_DNA"/>
</dbReference>